<keyword evidence="5" id="KW-1185">Reference proteome</keyword>
<dbReference type="CDD" id="cd04301">
    <property type="entry name" value="NAT_SF"/>
    <property type="match status" value="1"/>
</dbReference>
<proteinExistence type="predicted"/>
<dbReference type="InterPro" id="IPR000182">
    <property type="entry name" value="GNAT_dom"/>
</dbReference>
<dbReference type="Gene3D" id="3.40.630.30">
    <property type="match status" value="1"/>
</dbReference>
<evidence type="ECO:0000256" key="1">
    <source>
        <dbReference type="ARBA" id="ARBA00022679"/>
    </source>
</evidence>
<name>A0ABV7N196_9HYPH</name>
<protein>
    <submittedName>
        <fullName evidence="4">GNAT family N-acetyltransferase</fullName>
        <ecNumber evidence="4">2.3.-.-</ecNumber>
    </submittedName>
</protein>
<dbReference type="RefSeq" id="WP_378986372.1">
    <property type="nucleotide sequence ID" value="NZ_JBHRVD010000001.1"/>
</dbReference>
<dbReference type="InterPro" id="IPR016181">
    <property type="entry name" value="Acyl_CoA_acyltransferase"/>
</dbReference>
<evidence type="ECO:0000256" key="2">
    <source>
        <dbReference type="ARBA" id="ARBA00023315"/>
    </source>
</evidence>
<reference evidence="5" key="1">
    <citation type="journal article" date="2019" name="Int. J. Syst. Evol. Microbiol.">
        <title>The Global Catalogue of Microorganisms (GCM) 10K type strain sequencing project: providing services to taxonomists for standard genome sequencing and annotation.</title>
        <authorList>
            <consortium name="The Broad Institute Genomics Platform"/>
            <consortium name="The Broad Institute Genome Sequencing Center for Infectious Disease"/>
            <person name="Wu L."/>
            <person name="Ma J."/>
        </authorList>
    </citation>
    <scope>NUCLEOTIDE SEQUENCE [LARGE SCALE GENOMIC DNA]</scope>
    <source>
        <strain evidence="5">ICMP 19515</strain>
    </source>
</reference>
<dbReference type="Proteomes" id="UP001595648">
    <property type="component" value="Unassembled WGS sequence"/>
</dbReference>
<organism evidence="4 5">
    <name type="scientific">Mesorhizobium cantuariense</name>
    <dbReference type="NCBI Taxonomy" id="1300275"/>
    <lineage>
        <taxon>Bacteria</taxon>
        <taxon>Pseudomonadati</taxon>
        <taxon>Pseudomonadota</taxon>
        <taxon>Alphaproteobacteria</taxon>
        <taxon>Hyphomicrobiales</taxon>
        <taxon>Phyllobacteriaceae</taxon>
        <taxon>Mesorhizobium</taxon>
    </lineage>
</organism>
<comment type="caution">
    <text evidence="4">The sequence shown here is derived from an EMBL/GenBank/DDBJ whole genome shotgun (WGS) entry which is preliminary data.</text>
</comment>
<accession>A0ABV7N196</accession>
<feature type="domain" description="N-acetyltransferase" evidence="3">
    <location>
        <begin position="6"/>
        <end position="158"/>
    </location>
</feature>
<dbReference type="PROSITE" id="PS51186">
    <property type="entry name" value="GNAT"/>
    <property type="match status" value="1"/>
</dbReference>
<dbReference type="Pfam" id="PF00583">
    <property type="entry name" value="Acetyltransf_1"/>
    <property type="match status" value="1"/>
</dbReference>
<dbReference type="GO" id="GO:0016746">
    <property type="term" value="F:acyltransferase activity"/>
    <property type="evidence" value="ECO:0007669"/>
    <property type="project" value="UniProtKB-KW"/>
</dbReference>
<dbReference type="EMBL" id="JBHRVD010000001">
    <property type="protein sequence ID" value="MFC3327062.1"/>
    <property type="molecule type" value="Genomic_DNA"/>
</dbReference>
<dbReference type="EC" id="2.3.-.-" evidence="4"/>
<dbReference type="PANTHER" id="PTHR43877">
    <property type="entry name" value="AMINOALKYLPHOSPHONATE N-ACETYLTRANSFERASE-RELATED-RELATED"/>
    <property type="match status" value="1"/>
</dbReference>
<dbReference type="SUPFAM" id="SSF55729">
    <property type="entry name" value="Acyl-CoA N-acyltransferases (Nat)"/>
    <property type="match status" value="1"/>
</dbReference>
<evidence type="ECO:0000313" key="4">
    <source>
        <dbReference type="EMBL" id="MFC3327062.1"/>
    </source>
</evidence>
<dbReference type="InterPro" id="IPR050832">
    <property type="entry name" value="Bact_Acetyltransf"/>
</dbReference>
<dbReference type="PANTHER" id="PTHR43877:SF2">
    <property type="entry name" value="AMINOALKYLPHOSPHONATE N-ACETYLTRANSFERASE-RELATED"/>
    <property type="match status" value="1"/>
</dbReference>
<sequence>MAEDRIIVRPAQASDIPALKRVLQETFEGTWLPNITEAAAQRYIEADVGGRYVNQSWPEFAVAVIDGNVAGLIHWRADFIEALHVIASRQGQGVGRKLLSHAEQAIGAAGLAQARLETDTFNLPAQALYKAVGYVEKNRYPDDEWDSGFTTVLFEKRL</sequence>
<keyword evidence="2 4" id="KW-0012">Acyltransferase</keyword>
<gene>
    <name evidence="4" type="ORF">ACFOJ9_35660</name>
</gene>
<evidence type="ECO:0000259" key="3">
    <source>
        <dbReference type="PROSITE" id="PS51186"/>
    </source>
</evidence>
<keyword evidence="1 4" id="KW-0808">Transferase</keyword>
<evidence type="ECO:0000313" key="5">
    <source>
        <dbReference type="Proteomes" id="UP001595648"/>
    </source>
</evidence>